<dbReference type="Proteomes" id="UP000266089">
    <property type="component" value="Unassembled WGS sequence"/>
</dbReference>
<accession>A0A399DST6</accession>
<name>A0A399DST6_9DEIN</name>
<dbReference type="InterPro" id="IPR025874">
    <property type="entry name" value="DZR"/>
</dbReference>
<evidence type="ECO:0000313" key="3">
    <source>
        <dbReference type="Proteomes" id="UP000266089"/>
    </source>
</evidence>
<dbReference type="KEGG" id="mtai:Mtai_v1c28830"/>
<dbReference type="EMBL" id="QWKX01000077">
    <property type="protein sequence ID" value="RIH75156.1"/>
    <property type="molecule type" value="Genomic_DNA"/>
</dbReference>
<comment type="caution">
    <text evidence="2">The sequence shown here is derived from an EMBL/GenBank/DDBJ whole genome shotgun (WGS) entry which is preliminary data.</text>
</comment>
<sequence length="78" mass="8621">MEEAREVFYRICPRCARAVPLASSERYCTNDGTRLLEACPGCGARITSPYARFCGRCGREFRLETRALEDKAGQGGLG</sequence>
<dbReference type="RefSeq" id="WP_157840906.1">
    <property type="nucleotide sequence ID" value="NZ_JBHSXZ010000039.1"/>
</dbReference>
<evidence type="ECO:0000259" key="1">
    <source>
        <dbReference type="Pfam" id="PF12773"/>
    </source>
</evidence>
<protein>
    <submittedName>
        <fullName evidence="2">Double zinc ribbon</fullName>
    </submittedName>
</protein>
<gene>
    <name evidence="2" type="ORF">Mcate_02362</name>
</gene>
<proteinExistence type="predicted"/>
<feature type="domain" description="DZANK-type" evidence="1">
    <location>
        <begin position="12"/>
        <end position="58"/>
    </location>
</feature>
<evidence type="ECO:0000313" key="2">
    <source>
        <dbReference type="EMBL" id="RIH75156.1"/>
    </source>
</evidence>
<dbReference type="AlphaFoldDB" id="A0A399DST6"/>
<dbReference type="Pfam" id="PF12773">
    <property type="entry name" value="DZR"/>
    <property type="match status" value="1"/>
</dbReference>
<reference evidence="2 3" key="1">
    <citation type="submission" date="2018-08" db="EMBL/GenBank/DDBJ databases">
        <title>Meiothermus cateniformans JCM 15151 genome sequencing project.</title>
        <authorList>
            <person name="Da Costa M.S."/>
            <person name="Albuquerque L."/>
            <person name="Raposo P."/>
            <person name="Froufe H.J.C."/>
            <person name="Barroso C.S."/>
            <person name="Egas C."/>
        </authorList>
    </citation>
    <scope>NUCLEOTIDE SEQUENCE [LARGE SCALE GENOMIC DNA]</scope>
    <source>
        <strain evidence="2 3">JCM 15151</strain>
    </source>
</reference>
<organism evidence="2 3">
    <name type="scientific">Meiothermus taiwanensis</name>
    <dbReference type="NCBI Taxonomy" id="172827"/>
    <lineage>
        <taxon>Bacteria</taxon>
        <taxon>Thermotogati</taxon>
        <taxon>Deinococcota</taxon>
        <taxon>Deinococci</taxon>
        <taxon>Thermales</taxon>
        <taxon>Thermaceae</taxon>
        <taxon>Meiothermus</taxon>
    </lineage>
</organism>